<dbReference type="GO" id="GO:0005737">
    <property type="term" value="C:cytoplasm"/>
    <property type="evidence" value="ECO:0007669"/>
    <property type="project" value="UniProtKB-SubCell"/>
</dbReference>
<comment type="subcellular location">
    <subcellularLocation>
        <location evidence="2">Cytoplasm</location>
    </subcellularLocation>
</comment>
<accession>A0A2P7VNJ3</accession>
<dbReference type="NCBIfam" id="TIGR01003">
    <property type="entry name" value="PTS_HPr_family"/>
    <property type="match status" value="1"/>
</dbReference>
<dbReference type="RefSeq" id="WP_106837171.1">
    <property type="nucleotide sequence ID" value="NZ_JARMEZ010000007.1"/>
</dbReference>
<dbReference type="PANTHER" id="PTHR33705:SF2">
    <property type="entry name" value="PHOSPHOCARRIER PROTEIN NPR"/>
    <property type="match status" value="1"/>
</dbReference>
<dbReference type="SUPFAM" id="SSF55594">
    <property type="entry name" value="HPr-like"/>
    <property type="match status" value="1"/>
</dbReference>
<evidence type="ECO:0000256" key="2">
    <source>
        <dbReference type="ARBA" id="ARBA00004496"/>
    </source>
</evidence>
<dbReference type="OrthoDB" id="9809047at2"/>
<evidence type="ECO:0000313" key="9">
    <source>
        <dbReference type="Proteomes" id="UP000240419"/>
    </source>
</evidence>
<dbReference type="EMBL" id="PXZM01000002">
    <property type="protein sequence ID" value="PSK00780.1"/>
    <property type="molecule type" value="Genomic_DNA"/>
</dbReference>
<sequence length="89" mass="9310">MVQFEVTVNVEGGLHARPAALLVNCSSQSQSKITLSKGTKHADGKSILGIMTLGVSQGDTLTVQIDGTDEQNVATAIQQLLEQSSSNIV</sequence>
<evidence type="ECO:0000256" key="4">
    <source>
        <dbReference type="ARBA" id="ARBA00022490"/>
    </source>
</evidence>
<dbReference type="InterPro" id="IPR000032">
    <property type="entry name" value="HPr-like"/>
</dbReference>
<dbReference type="GO" id="GO:0009401">
    <property type="term" value="P:phosphoenolpyruvate-dependent sugar phosphotransferase system"/>
    <property type="evidence" value="ECO:0007669"/>
    <property type="project" value="UniProtKB-KW"/>
</dbReference>
<dbReference type="PROSITE" id="PS00369">
    <property type="entry name" value="PTS_HPR_HIS"/>
    <property type="match status" value="1"/>
</dbReference>
<evidence type="ECO:0000259" key="7">
    <source>
        <dbReference type="PROSITE" id="PS51350"/>
    </source>
</evidence>
<proteinExistence type="predicted"/>
<reference evidence="8 9" key="1">
    <citation type="submission" date="2018-03" db="EMBL/GenBank/DDBJ databases">
        <title>Brevisbacillus phylogenomics.</title>
        <authorList>
            <person name="Dunlap C."/>
        </authorList>
    </citation>
    <scope>NUCLEOTIDE SEQUENCE [LARGE SCALE GENOMIC DNA]</scope>
    <source>
        <strain evidence="8 9">NRRL NRS-1210</strain>
    </source>
</reference>
<comment type="function">
    <text evidence="1">General (non sugar-specific) component of the phosphoenolpyruvate-dependent sugar phosphotransferase system (sugar PTS). This major carbohydrate active-transport system catalyzes the phosphorylation of incoming sugar substrates concomitantly with their translocation across the cell membrane. The phosphoryl group from phosphoenolpyruvate (PEP) is transferred to the phosphoryl carrier protein HPr by enzyme I. Phospho-HPr then transfers it to the PTS EIIA domain.</text>
</comment>
<keyword evidence="5" id="KW-0813">Transport</keyword>
<dbReference type="InterPro" id="IPR001020">
    <property type="entry name" value="PTS_HPr_His_P_site"/>
</dbReference>
<dbReference type="Pfam" id="PF00381">
    <property type="entry name" value="PTS-HPr"/>
    <property type="match status" value="1"/>
</dbReference>
<keyword evidence="5" id="KW-0762">Sugar transport</keyword>
<name>A0A2P7VNJ3_9BACL</name>
<dbReference type="PROSITE" id="PS00589">
    <property type="entry name" value="PTS_HPR_SER"/>
    <property type="match status" value="1"/>
</dbReference>
<organism evidence="8 9">
    <name type="scientific">Brevibacillus fortis</name>
    <dbReference type="NCBI Taxonomy" id="2126352"/>
    <lineage>
        <taxon>Bacteria</taxon>
        <taxon>Bacillati</taxon>
        <taxon>Bacillota</taxon>
        <taxon>Bacilli</taxon>
        <taxon>Bacillales</taxon>
        <taxon>Paenibacillaceae</taxon>
        <taxon>Brevibacillus</taxon>
    </lineage>
</organism>
<comment type="caution">
    <text evidence="8">The sequence shown here is derived from an EMBL/GenBank/DDBJ whole genome shotgun (WGS) entry which is preliminary data.</text>
</comment>
<dbReference type="PANTHER" id="PTHR33705">
    <property type="entry name" value="PHOSPHOCARRIER PROTEIN HPR"/>
    <property type="match status" value="1"/>
</dbReference>
<dbReference type="Proteomes" id="UP000240419">
    <property type="component" value="Unassembled WGS sequence"/>
</dbReference>
<dbReference type="InterPro" id="IPR050399">
    <property type="entry name" value="HPr"/>
</dbReference>
<gene>
    <name evidence="8" type="ORF">C7R93_01670</name>
</gene>
<dbReference type="PRINTS" id="PR00107">
    <property type="entry name" value="PHOSPHOCPHPR"/>
</dbReference>
<keyword evidence="9" id="KW-1185">Reference proteome</keyword>
<dbReference type="InterPro" id="IPR002114">
    <property type="entry name" value="PTS_HPr_Ser_P_site"/>
</dbReference>
<evidence type="ECO:0000256" key="6">
    <source>
        <dbReference type="ARBA" id="ARBA00022683"/>
    </source>
</evidence>
<evidence type="ECO:0000256" key="3">
    <source>
        <dbReference type="ARBA" id="ARBA00020422"/>
    </source>
</evidence>
<protein>
    <recommendedName>
        <fullName evidence="3">Phosphocarrier protein HPr</fullName>
    </recommendedName>
</protein>
<keyword evidence="6" id="KW-0598">Phosphotransferase system</keyword>
<evidence type="ECO:0000256" key="1">
    <source>
        <dbReference type="ARBA" id="ARBA00003681"/>
    </source>
</evidence>
<evidence type="ECO:0000313" key="8">
    <source>
        <dbReference type="EMBL" id="PSK00780.1"/>
    </source>
</evidence>
<evidence type="ECO:0000256" key="5">
    <source>
        <dbReference type="ARBA" id="ARBA00022597"/>
    </source>
</evidence>
<dbReference type="Gene3D" id="3.30.1340.10">
    <property type="entry name" value="HPr-like"/>
    <property type="match status" value="1"/>
</dbReference>
<feature type="domain" description="HPr" evidence="7">
    <location>
        <begin position="1"/>
        <end position="89"/>
    </location>
</feature>
<dbReference type="CDD" id="cd00367">
    <property type="entry name" value="PTS-HPr_like"/>
    <property type="match status" value="1"/>
</dbReference>
<dbReference type="InterPro" id="IPR035895">
    <property type="entry name" value="HPr-like_sf"/>
</dbReference>
<dbReference type="AlphaFoldDB" id="A0A2P7VNJ3"/>
<dbReference type="PROSITE" id="PS51350">
    <property type="entry name" value="PTS_HPR_DOM"/>
    <property type="match status" value="1"/>
</dbReference>
<keyword evidence="4" id="KW-0963">Cytoplasm</keyword>